<evidence type="ECO:0000256" key="4">
    <source>
        <dbReference type="SAM" id="MobiDB-lite"/>
    </source>
</evidence>
<dbReference type="VEuPathDB" id="TriTrypDB:BCY84_13969"/>
<dbReference type="Proteomes" id="UP000583944">
    <property type="component" value="Unassembled WGS sequence"/>
</dbReference>
<name>A0A7J6YFU3_TRYCR</name>
<comment type="caution">
    <text evidence="6">The sequence shown here is derived from an EMBL/GenBank/DDBJ whole genome shotgun (WGS) entry which is preliminary data.</text>
</comment>
<evidence type="ECO:0000256" key="3">
    <source>
        <dbReference type="PROSITE-ProRule" id="PRU00176"/>
    </source>
</evidence>
<dbReference type="GO" id="GO:0003723">
    <property type="term" value="F:RNA binding"/>
    <property type="evidence" value="ECO:0007669"/>
    <property type="project" value="UniProtKB-UniRule"/>
</dbReference>
<feature type="region of interest" description="Disordered" evidence="4">
    <location>
        <begin position="399"/>
        <end position="501"/>
    </location>
</feature>
<evidence type="ECO:0000313" key="7">
    <source>
        <dbReference type="Proteomes" id="UP000583944"/>
    </source>
</evidence>
<feature type="compositionally biased region" description="Basic and acidic residues" evidence="4">
    <location>
        <begin position="147"/>
        <end position="164"/>
    </location>
</feature>
<evidence type="ECO:0000313" key="6">
    <source>
        <dbReference type="EMBL" id="KAF5225515.1"/>
    </source>
</evidence>
<protein>
    <submittedName>
        <fullName evidence="6">Double RNA binding domain protein 9</fullName>
    </submittedName>
</protein>
<feature type="domain" description="RRM" evidence="5">
    <location>
        <begin position="324"/>
        <end position="406"/>
    </location>
</feature>
<feature type="region of interest" description="Disordered" evidence="4">
    <location>
        <begin position="144"/>
        <end position="167"/>
    </location>
</feature>
<dbReference type="Pfam" id="PF00076">
    <property type="entry name" value="RRM_1"/>
    <property type="match status" value="1"/>
</dbReference>
<evidence type="ECO:0000256" key="2">
    <source>
        <dbReference type="ARBA" id="ARBA00022884"/>
    </source>
</evidence>
<feature type="compositionally biased region" description="Basic and acidic residues" evidence="4">
    <location>
        <begin position="430"/>
        <end position="446"/>
    </location>
</feature>
<keyword evidence="1" id="KW-0677">Repeat</keyword>
<feature type="compositionally biased region" description="Basic residues" evidence="4">
    <location>
        <begin position="491"/>
        <end position="501"/>
    </location>
</feature>
<feature type="domain" description="RRM" evidence="5">
    <location>
        <begin position="208"/>
        <end position="315"/>
    </location>
</feature>
<dbReference type="PROSITE" id="PS50102">
    <property type="entry name" value="RRM"/>
    <property type="match status" value="2"/>
</dbReference>
<dbReference type="Gene3D" id="3.30.70.330">
    <property type="match status" value="2"/>
</dbReference>
<accession>A0A7J6YFU3</accession>
<dbReference type="EMBL" id="JABDHM010000006">
    <property type="protein sequence ID" value="KAF5225515.1"/>
    <property type="molecule type" value="Genomic_DNA"/>
</dbReference>
<dbReference type="VEuPathDB" id="TriTrypDB:ECC02_001279"/>
<dbReference type="FunFam" id="3.30.70.330:FF:001177">
    <property type="entry name" value="Putative RNA binding protein"/>
    <property type="match status" value="1"/>
</dbReference>
<gene>
    <name evidence="6" type="ORF">ECC02_001279</name>
</gene>
<feature type="compositionally biased region" description="Basic and acidic residues" evidence="4">
    <location>
        <begin position="470"/>
        <end position="481"/>
    </location>
</feature>
<proteinExistence type="predicted"/>
<dbReference type="InterPro" id="IPR035979">
    <property type="entry name" value="RBD_domain_sf"/>
</dbReference>
<dbReference type="InterPro" id="IPR012677">
    <property type="entry name" value="Nucleotide-bd_a/b_plait_sf"/>
</dbReference>
<dbReference type="PANTHER" id="PTHR23236">
    <property type="entry name" value="EUKARYOTIC TRANSLATION INITIATION FACTOR 4B/4H"/>
    <property type="match status" value="1"/>
</dbReference>
<dbReference type="AlphaFoldDB" id="A0A7J6YFU3"/>
<sequence>MRRGMRAREFNFHGDLYCVDIIIQYILPCFSDLYTARCTDGYHGKLIVSLDFIYSFFFFLFCRAVAEVKEEGEKWDSRAHMSLTEELFGLPGPSLAAGVTNERDVPEEMPLSFAPTKKAAFDLFALAPQVKKPTRKEKQRLRLQKTFAEKDGTQGSEGSDRQEAGGDPFKTVLLTEELGVGKAAEKRGIKSNKHLRHALHENKEEESRTVFVGNLVNDVKRRIVEKIFNNCGAIECVRIRAQALEGGGEEGRRNENRHKSVGRAIRVLRGEIKKGDQYSAVAYILFKDEGSVTKALEMNGVVVDGRHIVVTTMDAESREYAPETSVFIGNIAYDTNEEMVWNFFLEKGVTDVRRVRLVRDRETGSCKGFGYVEFRSPASVSRAIAVRGSHLNGREMRIVHVQKSRAVSATKPSRREKRKREAQTAAGRGQNDEKKTKKLRAEEKGTKRQANAEGEFSWMGVVTNPRKKIPKDLRPLVEGKRGRPASGLRAPVKRKMRNPEK</sequence>
<dbReference type="SMART" id="SM00360">
    <property type="entry name" value="RRM"/>
    <property type="match status" value="2"/>
</dbReference>
<evidence type="ECO:0000259" key="5">
    <source>
        <dbReference type="PROSITE" id="PS50102"/>
    </source>
</evidence>
<evidence type="ECO:0000256" key="1">
    <source>
        <dbReference type="ARBA" id="ARBA00022737"/>
    </source>
</evidence>
<dbReference type="PANTHER" id="PTHR23236:SF119">
    <property type="entry name" value="NUCLEAR RNA-BINDING PROTEIN SART-3"/>
    <property type="match status" value="1"/>
</dbReference>
<organism evidence="6 7">
    <name type="scientific">Trypanosoma cruzi</name>
    <dbReference type="NCBI Taxonomy" id="5693"/>
    <lineage>
        <taxon>Eukaryota</taxon>
        <taxon>Discoba</taxon>
        <taxon>Euglenozoa</taxon>
        <taxon>Kinetoplastea</taxon>
        <taxon>Metakinetoplastina</taxon>
        <taxon>Trypanosomatida</taxon>
        <taxon>Trypanosomatidae</taxon>
        <taxon>Trypanosoma</taxon>
        <taxon>Schizotrypanum</taxon>
    </lineage>
</organism>
<keyword evidence="2 3" id="KW-0694">RNA-binding</keyword>
<reference evidence="6 7" key="1">
    <citation type="journal article" date="2019" name="Genome Biol. Evol.">
        <title>Nanopore Sequencing Significantly Improves Genome Assembly of the Protozoan Parasite Trypanosoma cruzi.</title>
        <authorList>
            <person name="Diaz-Viraque F."/>
            <person name="Pita S."/>
            <person name="Greif G."/>
            <person name="de Souza R.C.M."/>
            <person name="Iraola G."/>
            <person name="Robello C."/>
        </authorList>
    </citation>
    <scope>NUCLEOTIDE SEQUENCE [LARGE SCALE GENOMIC DNA]</scope>
    <source>
        <strain evidence="6 7">Berenice</strain>
    </source>
</reference>
<dbReference type="SUPFAM" id="SSF54928">
    <property type="entry name" value="RNA-binding domain, RBD"/>
    <property type="match status" value="2"/>
</dbReference>
<dbReference type="InterPro" id="IPR000504">
    <property type="entry name" value="RRM_dom"/>
</dbReference>